<feature type="transmembrane region" description="Helical" evidence="6">
    <location>
        <begin position="416"/>
        <end position="434"/>
    </location>
</feature>
<dbReference type="InterPro" id="IPR011701">
    <property type="entry name" value="MFS"/>
</dbReference>
<protein>
    <recommendedName>
        <fullName evidence="9">Solute carrier family 22 member 9-like</fullName>
    </recommendedName>
</protein>
<dbReference type="GO" id="GO:0016020">
    <property type="term" value="C:membrane"/>
    <property type="evidence" value="ECO:0007669"/>
    <property type="project" value="UniProtKB-SubCell"/>
</dbReference>
<evidence type="ECO:0000256" key="6">
    <source>
        <dbReference type="SAM" id="Phobius"/>
    </source>
</evidence>
<feature type="transmembrane region" description="Helical" evidence="6">
    <location>
        <begin position="263"/>
        <end position="281"/>
    </location>
</feature>
<keyword evidence="4 6" id="KW-0472">Membrane</keyword>
<keyword evidence="2 6" id="KW-0812">Transmembrane</keyword>
<feature type="region of interest" description="Disordered" evidence="5">
    <location>
        <begin position="443"/>
        <end position="470"/>
    </location>
</feature>
<dbReference type="InterPro" id="IPR036259">
    <property type="entry name" value="MFS_trans_sf"/>
</dbReference>
<feature type="transmembrane region" description="Helical" evidence="6">
    <location>
        <begin position="146"/>
        <end position="163"/>
    </location>
</feature>
<evidence type="ECO:0008006" key="9">
    <source>
        <dbReference type="Google" id="ProtNLM"/>
    </source>
</evidence>
<feature type="transmembrane region" description="Helical" evidence="6">
    <location>
        <begin position="378"/>
        <end position="404"/>
    </location>
</feature>
<feature type="compositionally biased region" description="Basic and acidic residues" evidence="5">
    <location>
        <begin position="450"/>
        <end position="464"/>
    </location>
</feature>
<feature type="transmembrane region" description="Helical" evidence="6">
    <location>
        <begin position="350"/>
        <end position="372"/>
    </location>
</feature>
<keyword evidence="8" id="KW-1185">Reference proteome</keyword>
<evidence type="ECO:0000313" key="8">
    <source>
        <dbReference type="Proteomes" id="UP000694422"/>
    </source>
</evidence>
<organism evidence="7 8">
    <name type="scientific">Spermophilus dauricus</name>
    <name type="common">Daurian ground squirrel</name>
    <dbReference type="NCBI Taxonomy" id="99837"/>
    <lineage>
        <taxon>Eukaryota</taxon>
        <taxon>Metazoa</taxon>
        <taxon>Chordata</taxon>
        <taxon>Craniata</taxon>
        <taxon>Vertebrata</taxon>
        <taxon>Euteleostomi</taxon>
        <taxon>Mammalia</taxon>
        <taxon>Eutheria</taxon>
        <taxon>Euarchontoglires</taxon>
        <taxon>Glires</taxon>
        <taxon>Rodentia</taxon>
        <taxon>Sciuromorpha</taxon>
        <taxon>Sciuridae</taxon>
        <taxon>Xerinae</taxon>
        <taxon>Marmotini</taxon>
        <taxon>Spermophilus</taxon>
    </lineage>
</organism>
<proteinExistence type="predicted"/>
<dbReference type="SUPFAM" id="SSF103473">
    <property type="entry name" value="MFS general substrate transporter"/>
    <property type="match status" value="1"/>
</dbReference>
<evidence type="ECO:0000256" key="4">
    <source>
        <dbReference type="ARBA" id="ARBA00023136"/>
    </source>
</evidence>
<feature type="transmembrane region" description="Helical" evidence="6">
    <location>
        <begin position="233"/>
        <end position="257"/>
    </location>
</feature>
<dbReference type="Pfam" id="PF07690">
    <property type="entry name" value="MFS_1"/>
    <property type="match status" value="1"/>
</dbReference>
<evidence type="ECO:0000256" key="1">
    <source>
        <dbReference type="ARBA" id="ARBA00004141"/>
    </source>
</evidence>
<dbReference type="Proteomes" id="UP000694422">
    <property type="component" value="Unplaced"/>
</dbReference>
<dbReference type="AlphaFoldDB" id="A0A8C9QBI2"/>
<accession>A0A8C9QBI2</accession>
<feature type="transmembrane region" description="Helical" evidence="6">
    <location>
        <begin position="175"/>
        <end position="198"/>
    </location>
</feature>
<name>A0A8C9QBI2_SPEDA</name>
<dbReference type="GO" id="GO:0022857">
    <property type="term" value="F:transmembrane transporter activity"/>
    <property type="evidence" value="ECO:0007669"/>
    <property type="project" value="InterPro"/>
</dbReference>
<dbReference type="Gene3D" id="1.20.1250.20">
    <property type="entry name" value="MFS general substrate transporter like domains"/>
    <property type="match status" value="1"/>
</dbReference>
<comment type="subcellular location">
    <subcellularLocation>
        <location evidence="1">Membrane</location>
        <topology evidence="1">Multi-pass membrane protein</topology>
    </subcellularLocation>
</comment>
<evidence type="ECO:0000256" key="2">
    <source>
        <dbReference type="ARBA" id="ARBA00022692"/>
    </source>
</evidence>
<dbReference type="PANTHER" id="PTHR24064">
    <property type="entry name" value="SOLUTE CARRIER FAMILY 22 MEMBER"/>
    <property type="match status" value="1"/>
</dbReference>
<reference evidence="7" key="2">
    <citation type="submission" date="2025-09" db="UniProtKB">
        <authorList>
            <consortium name="Ensembl"/>
        </authorList>
    </citation>
    <scope>IDENTIFICATION</scope>
</reference>
<evidence type="ECO:0000256" key="3">
    <source>
        <dbReference type="ARBA" id="ARBA00022989"/>
    </source>
</evidence>
<evidence type="ECO:0000256" key="5">
    <source>
        <dbReference type="SAM" id="MobiDB-lite"/>
    </source>
</evidence>
<reference evidence="7" key="1">
    <citation type="submission" date="2025-08" db="UniProtKB">
        <authorList>
            <consortium name="Ensembl"/>
        </authorList>
    </citation>
    <scope>IDENTIFICATION</scope>
</reference>
<sequence length="470" mass="52362">MAFQDLLDQVGGLGKFQIIQMAFLLTYNAMAHIHILLENFTAVILGHRCWVHILDNATVSDNDTGTLSQEALLRISIPLDSSLRPDKCHRFIHPQWQLLHMNGTFSNMSEVDTEPCVDGWVYDRSSFLSTIVTEWDLVCESQSLNSVSKFFFMAGMLIGNIVYGSLSDRFGRRLILTWCLLQLAVADTCAAFAPTFLIYCSLRLLAGMSTLTLGHLLRFDFDLNILPFPKYQAMGTTMAVCAASFGQILLGSLAFAFRNWHTLQLVVSIPAFFLFISSRWMSESARWLITNNKPEEGLQELKKAARVNGTKTCADALTMEVSRMGGEFKAAQTKPSLCDLFHTPNLCKRICLLSLVRFLVWLPTFGLIIHLQHLASNIFLIQILLALGIIGVCGSLGSALAPLLMILETYAEPLPWIIYGASCIFAGLVVFLLPETRNQPLPDSLQDIENGGKDSRKTEQDDTSIKVTHL</sequence>
<evidence type="ECO:0000313" key="7">
    <source>
        <dbReference type="Ensembl" id="ENSSDAP00000019901.1"/>
    </source>
</evidence>
<keyword evidence="3 6" id="KW-1133">Transmembrane helix</keyword>
<dbReference type="Ensembl" id="ENSSDAT00000022771.1">
    <property type="protein sequence ID" value="ENSSDAP00000019901.1"/>
    <property type="gene ID" value="ENSSDAG00000017518.1"/>
</dbReference>